<evidence type="ECO:0000256" key="12">
    <source>
        <dbReference type="ARBA" id="ARBA00041185"/>
    </source>
</evidence>
<evidence type="ECO:0000256" key="3">
    <source>
        <dbReference type="ARBA" id="ARBA00022679"/>
    </source>
</evidence>
<keyword evidence="17" id="KW-0132">Cell division</keyword>
<keyword evidence="4 16" id="KW-0812">Transmembrane</keyword>
<evidence type="ECO:0000256" key="13">
    <source>
        <dbReference type="ARBA" id="ARBA00041418"/>
    </source>
</evidence>
<evidence type="ECO:0000256" key="15">
    <source>
        <dbReference type="ARBA" id="ARBA00049902"/>
    </source>
</evidence>
<keyword evidence="17" id="KW-0131">Cell cycle</keyword>
<dbReference type="GO" id="GO:0009252">
    <property type="term" value="P:peptidoglycan biosynthetic process"/>
    <property type="evidence" value="ECO:0007669"/>
    <property type="project" value="UniProtKB-KW"/>
</dbReference>
<feature type="transmembrane region" description="Helical" evidence="16">
    <location>
        <begin position="81"/>
        <end position="99"/>
    </location>
</feature>
<evidence type="ECO:0000256" key="10">
    <source>
        <dbReference type="ARBA" id="ARBA00033270"/>
    </source>
</evidence>
<proteinExistence type="inferred from homology"/>
<dbReference type="PANTHER" id="PTHR30474">
    <property type="entry name" value="CELL CYCLE PROTEIN"/>
    <property type="match status" value="1"/>
</dbReference>
<gene>
    <name evidence="17" type="ORF">FEV51_05260</name>
</gene>
<keyword evidence="5" id="KW-0133">Cell shape</keyword>
<dbReference type="EC" id="2.4.99.28" evidence="14"/>
<dbReference type="InterPro" id="IPR001182">
    <property type="entry name" value="FtsW/RodA"/>
</dbReference>
<feature type="transmembrane region" description="Helical" evidence="16">
    <location>
        <begin position="215"/>
        <end position="233"/>
    </location>
</feature>
<evidence type="ECO:0000256" key="8">
    <source>
        <dbReference type="ARBA" id="ARBA00023136"/>
    </source>
</evidence>
<dbReference type="GO" id="GO:0051301">
    <property type="term" value="P:cell division"/>
    <property type="evidence" value="ECO:0007669"/>
    <property type="project" value="UniProtKB-KW"/>
</dbReference>
<evidence type="ECO:0000256" key="11">
    <source>
        <dbReference type="ARBA" id="ARBA00038053"/>
    </source>
</evidence>
<feature type="transmembrane region" description="Helical" evidence="16">
    <location>
        <begin position="363"/>
        <end position="382"/>
    </location>
</feature>
<comment type="subcellular location">
    <subcellularLocation>
        <location evidence="1">Membrane</location>
        <topology evidence="1">Multi-pass membrane protein</topology>
    </subcellularLocation>
</comment>
<dbReference type="AlphaFoldDB" id="A0A5S3P8N7"/>
<dbReference type="OrthoDB" id="9768187at2"/>
<feature type="transmembrane region" description="Helical" evidence="16">
    <location>
        <begin position="194"/>
        <end position="210"/>
    </location>
</feature>
<dbReference type="PANTHER" id="PTHR30474:SF2">
    <property type="entry name" value="PEPTIDOGLYCAN GLYCOSYLTRANSFERASE FTSW-RELATED"/>
    <property type="match status" value="1"/>
</dbReference>
<dbReference type="GO" id="GO:0005886">
    <property type="term" value="C:plasma membrane"/>
    <property type="evidence" value="ECO:0007669"/>
    <property type="project" value="TreeGrafter"/>
</dbReference>
<evidence type="ECO:0000256" key="7">
    <source>
        <dbReference type="ARBA" id="ARBA00022989"/>
    </source>
</evidence>
<keyword evidence="8 16" id="KW-0472">Membrane</keyword>
<evidence type="ECO:0000256" key="9">
    <source>
        <dbReference type="ARBA" id="ARBA00032370"/>
    </source>
</evidence>
<dbReference type="Proteomes" id="UP000309668">
    <property type="component" value="Unassembled WGS sequence"/>
</dbReference>
<evidence type="ECO:0000256" key="6">
    <source>
        <dbReference type="ARBA" id="ARBA00022984"/>
    </source>
</evidence>
<dbReference type="GO" id="GO:0008955">
    <property type="term" value="F:peptidoglycan glycosyltransferase activity"/>
    <property type="evidence" value="ECO:0007669"/>
    <property type="project" value="UniProtKB-EC"/>
</dbReference>
<keyword evidence="2" id="KW-0328">Glycosyltransferase</keyword>
<evidence type="ECO:0000256" key="1">
    <source>
        <dbReference type="ARBA" id="ARBA00004141"/>
    </source>
</evidence>
<evidence type="ECO:0000256" key="16">
    <source>
        <dbReference type="SAM" id="Phobius"/>
    </source>
</evidence>
<feature type="transmembrane region" description="Helical" evidence="16">
    <location>
        <begin position="324"/>
        <end position="343"/>
    </location>
</feature>
<accession>A0A5S3P8N7</accession>
<keyword evidence="3" id="KW-0808">Transferase</keyword>
<keyword evidence="7 16" id="KW-1133">Transmembrane helix</keyword>
<comment type="catalytic activity">
    <reaction evidence="15">
        <text>[GlcNAc-(1-&gt;4)-Mur2Ac(oyl-L-Ala-gamma-D-Glu-L-Lys-D-Ala-D-Ala)](n)-di-trans,octa-cis-undecaprenyl diphosphate + beta-D-GlcNAc-(1-&gt;4)-Mur2Ac(oyl-L-Ala-gamma-D-Glu-L-Lys-D-Ala-D-Ala)-di-trans,octa-cis-undecaprenyl diphosphate = [GlcNAc-(1-&gt;4)-Mur2Ac(oyl-L-Ala-gamma-D-Glu-L-Lys-D-Ala-D-Ala)](n+1)-di-trans,octa-cis-undecaprenyl diphosphate + di-trans,octa-cis-undecaprenyl diphosphate + H(+)</text>
        <dbReference type="Rhea" id="RHEA:23708"/>
        <dbReference type="Rhea" id="RHEA-COMP:9602"/>
        <dbReference type="Rhea" id="RHEA-COMP:9603"/>
        <dbReference type="ChEBI" id="CHEBI:15378"/>
        <dbReference type="ChEBI" id="CHEBI:58405"/>
        <dbReference type="ChEBI" id="CHEBI:60033"/>
        <dbReference type="ChEBI" id="CHEBI:78435"/>
        <dbReference type="EC" id="2.4.99.28"/>
    </reaction>
</comment>
<protein>
    <recommendedName>
        <fullName evidence="12">Probable peptidoglycan glycosyltransferase FtsW</fullName>
        <ecNumber evidence="14">2.4.99.28</ecNumber>
    </recommendedName>
    <alternativeName>
        <fullName evidence="13">Cell division protein FtsW</fullName>
    </alternativeName>
    <alternativeName>
        <fullName evidence="10">Cell wall polymerase</fullName>
    </alternativeName>
    <alternativeName>
        <fullName evidence="9">Peptidoglycan polymerase</fullName>
    </alternativeName>
</protein>
<comment type="caution">
    <text evidence="17">The sequence shown here is derived from an EMBL/GenBank/DDBJ whole genome shotgun (WGS) entry which is preliminary data.</text>
</comment>
<sequence length="421" mass="45654">MSTVQPYVPGKRQPMHMPRQRLSRLSELKIWWREIDRVLLFLILLLMTFGTVAVAAASPASAGRLSTSATTLDPLYFFYRHIAWQFFGLIAMAAASMMTRENARRFGVLVAAAMLGLMFLVPIIGAEVNGARRWINLGMRFQPSEFLKPAFAITLAWIISWRMRDAHMPVVAITSALTAVVAILLMIQPNLGETILIAGVWFVMILLAGVPMKRIGALAGGAMVGLTAAYFLYDNARHRIDAFLGGGTAYDQVDLASRTLLAGGWTGAGYGLGIRKMSLPEAHTDYIFSVIGEEFGLIACGFVVLLYLAIITRVLMRLVEEDDLFALLAGAGLTALLGGQAFINMLVNLQLFPSKGMTLPLVSYGGSSTIAVCLTVGLLVAVTRRNPFLKTSTSGLGDRLGLGQPRAMNDKPGSIIREVTP</sequence>
<evidence type="ECO:0000256" key="14">
    <source>
        <dbReference type="ARBA" id="ARBA00044770"/>
    </source>
</evidence>
<evidence type="ECO:0000256" key="5">
    <source>
        <dbReference type="ARBA" id="ARBA00022960"/>
    </source>
</evidence>
<dbReference type="RefSeq" id="WP_138616686.1">
    <property type="nucleotide sequence ID" value="NZ_VCAO01000002.1"/>
</dbReference>
<feature type="transmembrane region" description="Helical" evidence="16">
    <location>
        <begin position="170"/>
        <end position="188"/>
    </location>
</feature>
<keyword evidence="18" id="KW-1185">Reference proteome</keyword>
<evidence type="ECO:0000313" key="17">
    <source>
        <dbReference type="EMBL" id="TMM48804.1"/>
    </source>
</evidence>
<dbReference type="GO" id="GO:0032153">
    <property type="term" value="C:cell division site"/>
    <property type="evidence" value="ECO:0007669"/>
    <property type="project" value="TreeGrafter"/>
</dbReference>
<evidence type="ECO:0000313" key="18">
    <source>
        <dbReference type="Proteomes" id="UP000309668"/>
    </source>
</evidence>
<keyword evidence="6" id="KW-0573">Peptidoglycan synthesis</keyword>
<name>A0A5S3P8N7_9SPHN</name>
<dbReference type="Pfam" id="PF01098">
    <property type="entry name" value="FTSW_RODA_SPOVE"/>
    <property type="match status" value="1"/>
</dbReference>
<dbReference type="GO" id="GO:0008360">
    <property type="term" value="P:regulation of cell shape"/>
    <property type="evidence" value="ECO:0007669"/>
    <property type="project" value="UniProtKB-KW"/>
</dbReference>
<feature type="transmembrane region" description="Helical" evidence="16">
    <location>
        <begin position="106"/>
        <end position="126"/>
    </location>
</feature>
<reference evidence="17 18" key="1">
    <citation type="submission" date="2019-05" db="EMBL/GenBank/DDBJ databases">
        <title>Erythrobacter marisflavi sp. nov., isolated from isolated from water of an estuary environment.</title>
        <authorList>
            <person name="Yoon J.-H."/>
        </authorList>
    </citation>
    <scope>NUCLEOTIDE SEQUENCE [LARGE SCALE GENOMIC DNA]</scope>
    <source>
        <strain evidence="17 18">KEM-5</strain>
    </source>
</reference>
<feature type="transmembrane region" description="Helical" evidence="16">
    <location>
        <begin position="146"/>
        <end position="163"/>
    </location>
</feature>
<evidence type="ECO:0000256" key="2">
    <source>
        <dbReference type="ARBA" id="ARBA00022676"/>
    </source>
</evidence>
<evidence type="ECO:0000256" key="4">
    <source>
        <dbReference type="ARBA" id="ARBA00022692"/>
    </source>
</evidence>
<dbReference type="GO" id="GO:0015648">
    <property type="term" value="F:lipid-linked peptidoglycan transporter activity"/>
    <property type="evidence" value="ECO:0007669"/>
    <property type="project" value="TreeGrafter"/>
</dbReference>
<feature type="transmembrane region" description="Helical" evidence="16">
    <location>
        <begin position="286"/>
        <end position="312"/>
    </location>
</feature>
<dbReference type="EMBL" id="VCAO01000002">
    <property type="protein sequence ID" value="TMM48804.1"/>
    <property type="molecule type" value="Genomic_DNA"/>
</dbReference>
<organism evidence="17 18">
    <name type="scientific">Qipengyuania marisflavi</name>
    <dbReference type="NCBI Taxonomy" id="2486356"/>
    <lineage>
        <taxon>Bacteria</taxon>
        <taxon>Pseudomonadati</taxon>
        <taxon>Pseudomonadota</taxon>
        <taxon>Alphaproteobacteria</taxon>
        <taxon>Sphingomonadales</taxon>
        <taxon>Erythrobacteraceae</taxon>
        <taxon>Qipengyuania</taxon>
    </lineage>
</organism>
<comment type="similarity">
    <text evidence="11">Belongs to the SEDS family. FtsW subfamily.</text>
</comment>